<dbReference type="HOGENOM" id="CLU_1727246_0_0_2"/>
<dbReference type="SUPFAM" id="SSF53335">
    <property type="entry name" value="S-adenosyl-L-methionine-dependent methyltransferases"/>
    <property type="match status" value="1"/>
</dbReference>
<dbReference type="InterPro" id="IPR029063">
    <property type="entry name" value="SAM-dependent_MTases_sf"/>
</dbReference>
<accession>G7WR62</accession>
<dbReference type="STRING" id="1110509.Mhar_2009"/>
<dbReference type="GO" id="GO:0008168">
    <property type="term" value="F:methyltransferase activity"/>
    <property type="evidence" value="ECO:0007669"/>
    <property type="project" value="UniProtKB-KW"/>
</dbReference>
<dbReference type="PATRIC" id="fig|1110509.7.peg.2229"/>
<dbReference type="EMBL" id="CP003117">
    <property type="protein sequence ID" value="AET65365.1"/>
    <property type="molecule type" value="Genomic_DNA"/>
</dbReference>
<dbReference type="GO" id="GO:0032259">
    <property type="term" value="P:methylation"/>
    <property type="evidence" value="ECO:0007669"/>
    <property type="project" value="UniProtKB-KW"/>
</dbReference>
<dbReference type="Proteomes" id="UP000005877">
    <property type="component" value="Chromosome"/>
</dbReference>
<sequence>MEISDSNLDESVKKCIHDQYIRSKIELVAFKPKSFDAVISIESTDNLSEEERRRLVYQMERWARKKVIIVSKNRASQEIEAEGEGWGWNLRYLEKIGFKIYGICGWRRLGIYDKKNQTRRIISDLTQIITYRHPDYALKVYALKELEGKVE</sequence>
<reference evidence="1 2" key="1">
    <citation type="journal article" date="2012" name="PLoS ONE">
        <title>The genome characteristics and predicted function of methyl-group oxidation pathway in the obligate aceticlastic methanogens, Methanosaeta spp.</title>
        <authorList>
            <person name="Zhu J."/>
            <person name="Zheng H."/>
            <person name="Ai G."/>
            <person name="Zhang G."/>
            <person name="Liu D."/>
            <person name="Liu X."/>
            <person name="Dong X."/>
        </authorList>
    </citation>
    <scope>NUCLEOTIDE SEQUENCE [LARGE SCALE GENOMIC DNA]</scope>
    <source>
        <strain evidence="1 2">6Ac</strain>
    </source>
</reference>
<gene>
    <name evidence="1" type="ordered locus">Mhar_2009</name>
</gene>
<keyword evidence="1" id="KW-0489">Methyltransferase</keyword>
<dbReference type="Gene3D" id="3.40.50.150">
    <property type="entry name" value="Vaccinia Virus protein VP39"/>
    <property type="match status" value="1"/>
</dbReference>
<evidence type="ECO:0000313" key="2">
    <source>
        <dbReference type="Proteomes" id="UP000005877"/>
    </source>
</evidence>
<organism evidence="1 2">
    <name type="scientific">Methanothrix harundinacea (strain 6Ac)</name>
    <name type="common">Methanosaeta harundinacea</name>
    <dbReference type="NCBI Taxonomy" id="1110509"/>
    <lineage>
        <taxon>Archaea</taxon>
        <taxon>Methanobacteriati</taxon>
        <taxon>Methanobacteriota</taxon>
        <taxon>Stenosarchaea group</taxon>
        <taxon>Methanomicrobia</taxon>
        <taxon>Methanotrichales</taxon>
        <taxon>Methanotrichaceae</taxon>
        <taxon>Methanothrix</taxon>
    </lineage>
</organism>
<keyword evidence="2" id="KW-1185">Reference proteome</keyword>
<keyword evidence="1" id="KW-0808">Transferase</keyword>
<evidence type="ECO:0000313" key="1">
    <source>
        <dbReference type="EMBL" id="AET65365.1"/>
    </source>
</evidence>
<dbReference type="KEGG" id="mhi:Mhar_2009"/>
<dbReference type="AlphaFoldDB" id="G7WR62"/>
<protein>
    <submittedName>
        <fullName evidence="1">Type 11 methyltransferase</fullName>
    </submittedName>
</protein>
<name>G7WR62_METH6</name>
<proteinExistence type="predicted"/>